<dbReference type="GO" id="GO:0103118">
    <property type="term" value="F:UDP-3-O-[(3R)-3-hydroxyacyl]-glucosamine N-acyltransferase activity"/>
    <property type="evidence" value="ECO:0007669"/>
    <property type="project" value="UniProtKB-EC"/>
</dbReference>
<evidence type="ECO:0000256" key="7">
    <source>
        <dbReference type="HAMAP-Rule" id="MF_00523"/>
    </source>
</evidence>
<evidence type="ECO:0000313" key="10">
    <source>
        <dbReference type="Proteomes" id="UP001556653"/>
    </source>
</evidence>
<comment type="function">
    <text evidence="7">Catalyzes the N-acylation of UDP-3-O-acylglucosamine using 3-hydroxyacyl-ACP as the acyl donor. Is involved in the biosynthesis of lipid A, a phosphorylated glycolipid that anchors the lipopolysaccharide to the outer membrane of the cell.</text>
</comment>
<evidence type="ECO:0000256" key="4">
    <source>
        <dbReference type="ARBA" id="ARBA00022737"/>
    </source>
</evidence>
<comment type="similarity">
    <text evidence="7">Belongs to the transferase hexapeptide repeat family. LpxD subfamily.</text>
</comment>
<dbReference type="RefSeq" id="WP_367966636.1">
    <property type="nucleotide sequence ID" value="NZ_JBAKFI010000001.1"/>
</dbReference>
<feature type="domain" description="UDP-3-O-[3-hydroxymyristoyl] glucosamine N-acyltransferase non-repeat region" evidence="8">
    <location>
        <begin position="25"/>
        <end position="92"/>
    </location>
</feature>
<comment type="caution">
    <text evidence="9">The sequence shown here is derived from an EMBL/GenBank/DDBJ whole genome shotgun (WGS) entry which is preliminary data.</text>
</comment>
<evidence type="ECO:0000256" key="5">
    <source>
        <dbReference type="ARBA" id="ARBA00023098"/>
    </source>
</evidence>
<dbReference type="PANTHER" id="PTHR43378">
    <property type="entry name" value="UDP-3-O-ACYLGLUCOSAMINE N-ACYLTRANSFERASE"/>
    <property type="match status" value="1"/>
</dbReference>
<dbReference type="InterPro" id="IPR020573">
    <property type="entry name" value="UDP_GlcNAc_AcTrfase_non-rep"/>
</dbReference>
<evidence type="ECO:0000256" key="1">
    <source>
        <dbReference type="ARBA" id="ARBA00022516"/>
    </source>
</evidence>
<dbReference type="Pfam" id="PF00132">
    <property type="entry name" value="Hexapep"/>
    <property type="match status" value="3"/>
</dbReference>
<keyword evidence="5 7" id="KW-0443">Lipid metabolism</keyword>
<comment type="pathway">
    <text evidence="7">Bacterial outer membrane biogenesis; LPS lipid A biosynthesis.</text>
</comment>
<dbReference type="Proteomes" id="UP001556653">
    <property type="component" value="Unassembled WGS sequence"/>
</dbReference>
<name>A0ABV3S7Q9_9GAMM</name>
<reference evidence="9 10" key="1">
    <citation type="submission" date="2024-02" db="EMBL/GenBank/DDBJ databases">
        <title>New especies of Spiribacter isolated from saline water.</title>
        <authorList>
            <person name="Leon M.J."/>
            <person name="De La Haba R."/>
            <person name="Sanchez-Porro C."/>
            <person name="Ventosa A."/>
        </authorList>
    </citation>
    <scope>NUCLEOTIDE SEQUENCE [LARGE SCALE GENOMIC DNA]</scope>
    <source>
        <strain evidence="10">ag22IC4-227</strain>
    </source>
</reference>
<comment type="subunit">
    <text evidence="7">Homotrimer.</text>
</comment>
<keyword evidence="6 7" id="KW-0012">Acyltransferase</keyword>
<keyword evidence="10" id="KW-1185">Reference proteome</keyword>
<dbReference type="HAMAP" id="MF_00523">
    <property type="entry name" value="LpxD"/>
    <property type="match status" value="1"/>
</dbReference>
<evidence type="ECO:0000313" key="9">
    <source>
        <dbReference type="EMBL" id="MEX0386158.1"/>
    </source>
</evidence>
<evidence type="ECO:0000259" key="8">
    <source>
        <dbReference type="Pfam" id="PF04613"/>
    </source>
</evidence>
<sequence>MTSQDYTLAELATLTESRLEGSGERSIRGVAPLESAGPDDISFLANPKYRAHLANTRAAAVILPDTELADAYGFAVLRADNPYLVFARIARLLNPLPRVIPGVHASASVAAGTHLAETVRVDAQAVIGEGTVIGARCRIGPGVVVGANVVIGDDCRLDANASVLDGVRLGDRVHILPGAVIGGEGFGFAHAGDHWEPVPQLGSVVIGDDVSIGANTTVDCGSQGDTIIGDGCKIDNLVQVAHNVHIGEHTIIASGTGISGSTRIGRYCTIGGSVGFAGHLEIADGVTFTGMAMVIGNVPEAGVYSSGIPAMPTRDWRRSAVRFRQLDEMARRLEKLEKAVENTKERDEQ</sequence>
<dbReference type="EC" id="2.3.1.191" evidence="7"/>
<proteinExistence type="inferred from homology"/>
<dbReference type="Gene3D" id="3.40.1390.10">
    <property type="entry name" value="MurE/MurF, N-terminal domain"/>
    <property type="match status" value="1"/>
</dbReference>
<accession>A0ABV3S7Q9</accession>
<keyword evidence="2 7" id="KW-0441">Lipid A biosynthesis</keyword>
<dbReference type="NCBIfam" id="NF002060">
    <property type="entry name" value="PRK00892.1"/>
    <property type="match status" value="1"/>
</dbReference>
<keyword evidence="1 7" id="KW-0444">Lipid biosynthesis</keyword>
<keyword evidence="4 7" id="KW-0677">Repeat</keyword>
<dbReference type="Gene3D" id="2.160.10.10">
    <property type="entry name" value="Hexapeptide repeat proteins"/>
    <property type="match status" value="1"/>
</dbReference>
<protein>
    <recommendedName>
        <fullName evidence="7">UDP-3-O-acylglucosamine N-acyltransferase</fullName>
        <ecNumber evidence="7">2.3.1.191</ecNumber>
    </recommendedName>
</protein>
<organism evidence="9 10">
    <name type="scientific">Spiribacter onubensis</name>
    <dbReference type="NCBI Taxonomy" id="3122420"/>
    <lineage>
        <taxon>Bacteria</taxon>
        <taxon>Pseudomonadati</taxon>
        <taxon>Pseudomonadota</taxon>
        <taxon>Gammaproteobacteria</taxon>
        <taxon>Chromatiales</taxon>
        <taxon>Ectothiorhodospiraceae</taxon>
        <taxon>Spiribacter</taxon>
    </lineage>
</organism>
<dbReference type="EMBL" id="JBAKFJ010000001">
    <property type="protein sequence ID" value="MEX0386158.1"/>
    <property type="molecule type" value="Genomic_DNA"/>
</dbReference>
<keyword evidence="3 7" id="KW-0808">Transferase</keyword>
<dbReference type="Pfam" id="PF04613">
    <property type="entry name" value="LpxD"/>
    <property type="match status" value="1"/>
</dbReference>
<evidence type="ECO:0000256" key="2">
    <source>
        <dbReference type="ARBA" id="ARBA00022556"/>
    </source>
</evidence>
<dbReference type="InterPro" id="IPR011004">
    <property type="entry name" value="Trimer_LpxA-like_sf"/>
</dbReference>
<dbReference type="InterPro" id="IPR001451">
    <property type="entry name" value="Hexapep"/>
</dbReference>
<comment type="catalytic activity">
    <reaction evidence="7">
        <text>a UDP-3-O-[(3R)-3-hydroxyacyl]-alpha-D-glucosamine + a (3R)-hydroxyacyl-[ACP] = a UDP-2-N,3-O-bis[(3R)-3-hydroxyacyl]-alpha-D-glucosamine + holo-[ACP] + H(+)</text>
        <dbReference type="Rhea" id="RHEA:53836"/>
        <dbReference type="Rhea" id="RHEA-COMP:9685"/>
        <dbReference type="Rhea" id="RHEA-COMP:9945"/>
        <dbReference type="ChEBI" id="CHEBI:15378"/>
        <dbReference type="ChEBI" id="CHEBI:64479"/>
        <dbReference type="ChEBI" id="CHEBI:78827"/>
        <dbReference type="ChEBI" id="CHEBI:137740"/>
        <dbReference type="ChEBI" id="CHEBI:137748"/>
        <dbReference type="EC" id="2.3.1.191"/>
    </reaction>
</comment>
<feature type="active site" description="Proton acceptor" evidence="7">
    <location>
        <position position="242"/>
    </location>
</feature>
<dbReference type="InterPro" id="IPR007691">
    <property type="entry name" value="LpxD"/>
</dbReference>
<dbReference type="Gene3D" id="1.20.5.170">
    <property type="match status" value="1"/>
</dbReference>
<dbReference type="SUPFAM" id="SSF51161">
    <property type="entry name" value="Trimeric LpxA-like enzymes"/>
    <property type="match status" value="1"/>
</dbReference>
<gene>
    <name evidence="7 9" type="primary">lpxD</name>
    <name evidence="9" type="ORF">V6X64_03985</name>
</gene>
<dbReference type="PANTHER" id="PTHR43378:SF2">
    <property type="entry name" value="UDP-3-O-ACYLGLUCOSAMINE N-ACYLTRANSFERASE 1, MITOCHONDRIAL-RELATED"/>
    <property type="match status" value="1"/>
</dbReference>
<dbReference type="NCBIfam" id="TIGR01853">
    <property type="entry name" value="lipid_A_lpxD"/>
    <property type="match status" value="1"/>
</dbReference>
<evidence type="ECO:0000256" key="6">
    <source>
        <dbReference type="ARBA" id="ARBA00023315"/>
    </source>
</evidence>
<evidence type="ECO:0000256" key="3">
    <source>
        <dbReference type="ARBA" id="ARBA00022679"/>
    </source>
</evidence>
<dbReference type="CDD" id="cd03352">
    <property type="entry name" value="LbH_LpxD"/>
    <property type="match status" value="1"/>
</dbReference>